<sequence length="178" mass="18676">TVMDHPDNAETLPVAADTLADELASPTIPSSAPESTLLAICDDKVSEEQLGTFNMFPLDATDGAAKDGAAKDGAAKDDFILTNSIQRAQKDKKKQAQKEGRKAKALDKEAKTAGQKKSAKAKAKPQLTTPNCKGQPAAGAPPKTSDPDLAPSNAAASKGAKRKSEQLVPKDQQDKLRE</sequence>
<dbReference type="EMBL" id="CAUJNA010002957">
    <property type="protein sequence ID" value="CAJ1394787.1"/>
    <property type="molecule type" value="Genomic_DNA"/>
</dbReference>
<feature type="region of interest" description="Disordered" evidence="1">
    <location>
        <begin position="85"/>
        <end position="178"/>
    </location>
</feature>
<proteinExistence type="predicted"/>
<evidence type="ECO:0000256" key="1">
    <source>
        <dbReference type="SAM" id="MobiDB-lite"/>
    </source>
</evidence>
<accession>A0AA36IVK0</accession>
<reference evidence="2" key="1">
    <citation type="submission" date="2023-08" db="EMBL/GenBank/DDBJ databases">
        <authorList>
            <person name="Chen Y."/>
            <person name="Shah S."/>
            <person name="Dougan E. K."/>
            <person name="Thang M."/>
            <person name="Chan C."/>
        </authorList>
    </citation>
    <scope>NUCLEOTIDE SEQUENCE</scope>
</reference>
<dbReference type="Proteomes" id="UP001178507">
    <property type="component" value="Unassembled WGS sequence"/>
</dbReference>
<feature type="non-terminal residue" evidence="2">
    <location>
        <position position="1"/>
    </location>
</feature>
<gene>
    <name evidence="2" type="ORF">EVOR1521_LOCUS19372</name>
</gene>
<organism evidence="2 3">
    <name type="scientific">Effrenium voratum</name>
    <dbReference type="NCBI Taxonomy" id="2562239"/>
    <lineage>
        <taxon>Eukaryota</taxon>
        <taxon>Sar</taxon>
        <taxon>Alveolata</taxon>
        <taxon>Dinophyceae</taxon>
        <taxon>Suessiales</taxon>
        <taxon>Symbiodiniaceae</taxon>
        <taxon>Effrenium</taxon>
    </lineage>
</organism>
<comment type="caution">
    <text evidence="2">The sequence shown here is derived from an EMBL/GenBank/DDBJ whole genome shotgun (WGS) entry which is preliminary data.</text>
</comment>
<evidence type="ECO:0000313" key="3">
    <source>
        <dbReference type="Proteomes" id="UP001178507"/>
    </source>
</evidence>
<keyword evidence="3" id="KW-1185">Reference proteome</keyword>
<protein>
    <submittedName>
        <fullName evidence="2">Uncharacterized protein</fullName>
    </submittedName>
</protein>
<evidence type="ECO:0000313" key="2">
    <source>
        <dbReference type="EMBL" id="CAJ1394787.1"/>
    </source>
</evidence>
<name>A0AA36IVK0_9DINO</name>
<feature type="compositionally biased region" description="Basic and acidic residues" evidence="1">
    <location>
        <begin position="94"/>
        <end position="111"/>
    </location>
</feature>
<dbReference type="AlphaFoldDB" id="A0AA36IVK0"/>